<evidence type="ECO:0000256" key="2">
    <source>
        <dbReference type="ARBA" id="ARBA00022777"/>
    </source>
</evidence>
<dbReference type="InterPro" id="IPR036388">
    <property type="entry name" value="WH-like_DNA-bd_sf"/>
</dbReference>
<keyword evidence="4" id="KW-0804">Transcription</keyword>
<keyword evidence="2" id="KW-0418">Kinase</keyword>
<dbReference type="GO" id="GO:0016301">
    <property type="term" value="F:kinase activity"/>
    <property type="evidence" value="ECO:0007669"/>
    <property type="project" value="UniProtKB-KW"/>
</dbReference>
<feature type="domain" description="ANTAR" evidence="5">
    <location>
        <begin position="169"/>
        <end position="230"/>
    </location>
</feature>
<keyword evidence="7" id="KW-1185">Reference proteome</keyword>
<name>A0A839E3C0_9PSEU</name>
<keyword evidence="3" id="KW-0805">Transcription regulation</keyword>
<evidence type="ECO:0000256" key="3">
    <source>
        <dbReference type="ARBA" id="ARBA00023015"/>
    </source>
</evidence>
<dbReference type="Gene3D" id="3.30.450.40">
    <property type="match status" value="1"/>
</dbReference>
<dbReference type="Proteomes" id="UP000569329">
    <property type="component" value="Unassembled WGS sequence"/>
</dbReference>
<proteinExistence type="predicted"/>
<dbReference type="InterPro" id="IPR003018">
    <property type="entry name" value="GAF"/>
</dbReference>
<accession>A0A839E3C0</accession>
<dbReference type="InterPro" id="IPR011006">
    <property type="entry name" value="CheY-like_superfamily"/>
</dbReference>
<dbReference type="InterPro" id="IPR029016">
    <property type="entry name" value="GAF-like_dom_sf"/>
</dbReference>
<evidence type="ECO:0000313" key="6">
    <source>
        <dbReference type="EMBL" id="MBA8827076.1"/>
    </source>
</evidence>
<dbReference type="SMART" id="SM01012">
    <property type="entry name" value="ANTAR"/>
    <property type="match status" value="1"/>
</dbReference>
<evidence type="ECO:0000256" key="4">
    <source>
        <dbReference type="ARBA" id="ARBA00023163"/>
    </source>
</evidence>
<gene>
    <name evidence="6" type="ORF">FHX42_004460</name>
</gene>
<evidence type="ECO:0000259" key="5">
    <source>
        <dbReference type="PROSITE" id="PS50921"/>
    </source>
</evidence>
<reference evidence="6 7" key="1">
    <citation type="submission" date="2020-07" db="EMBL/GenBank/DDBJ databases">
        <title>Sequencing the genomes of 1000 actinobacteria strains.</title>
        <authorList>
            <person name="Klenk H.-P."/>
        </authorList>
    </citation>
    <scope>NUCLEOTIDE SEQUENCE [LARGE SCALE GENOMIC DNA]</scope>
    <source>
        <strain evidence="6 7">DSM 45975</strain>
    </source>
</reference>
<dbReference type="PIRSF" id="PIRSF036625">
    <property type="entry name" value="GAF_ANTAR"/>
    <property type="match status" value="1"/>
</dbReference>
<organism evidence="6 7">
    <name type="scientific">Halosaccharopolyspora lacisalsi</name>
    <dbReference type="NCBI Taxonomy" id="1000566"/>
    <lineage>
        <taxon>Bacteria</taxon>
        <taxon>Bacillati</taxon>
        <taxon>Actinomycetota</taxon>
        <taxon>Actinomycetes</taxon>
        <taxon>Pseudonocardiales</taxon>
        <taxon>Pseudonocardiaceae</taxon>
        <taxon>Halosaccharopolyspora</taxon>
    </lineage>
</organism>
<sequence length="243" mass="25399">MSQGPAGGDTGNLGQMLSVAAERMSGSRSGSEDDTLALVVAGAVDTVPGAEHAGVSLLRSDGDIVSYTPSSETVSEVDQLQSTYREGPCVTALWDEHTVVVDDLTAEAWRWPRFAPEAAAHGMVSMLSFQLFTRGDTLGALNLYSSKPASFALEARSLGGLFASHAAIALGGAQHVAQLHQALASRDLIGQAKGMLMERFGLDDTGAFAMLVDSSQQTNMKLVDVARWLTGQTATQVGNGKGD</sequence>
<dbReference type="AlphaFoldDB" id="A0A839E3C0"/>
<dbReference type="InterPro" id="IPR012074">
    <property type="entry name" value="GAF_ANTAR"/>
</dbReference>
<dbReference type="InterPro" id="IPR005561">
    <property type="entry name" value="ANTAR"/>
</dbReference>
<dbReference type="SUPFAM" id="SSF55781">
    <property type="entry name" value="GAF domain-like"/>
    <property type="match status" value="1"/>
</dbReference>
<evidence type="ECO:0000256" key="1">
    <source>
        <dbReference type="ARBA" id="ARBA00022679"/>
    </source>
</evidence>
<keyword evidence="1" id="KW-0808">Transferase</keyword>
<dbReference type="RefSeq" id="WP_235987718.1">
    <property type="nucleotide sequence ID" value="NZ_JACGWZ010000007.1"/>
</dbReference>
<evidence type="ECO:0000313" key="7">
    <source>
        <dbReference type="Proteomes" id="UP000569329"/>
    </source>
</evidence>
<dbReference type="Pfam" id="PF13185">
    <property type="entry name" value="GAF_2"/>
    <property type="match status" value="1"/>
</dbReference>
<dbReference type="GO" id="GO:0003723">
    <property type="term" value="F:RNA binding"/>
    <property type="evidence" value="ECO:0007669"/>
    <property type="project" value="InterPro"/>
</dbReference>
<dbReference type="Gene3D" id="1.10.10.10">
    <property type="entry name" value="Winged helix-like DNA-binding domain superfamily/Winged helix DNA-binding domain"/>
    <property type="match status" value="1"/>
</dbReference>
<dbReference type="Pfam" id="PF03861">
    <property type="entry name" value="ANTAR"/>
    <property type="match status" value="1"/>
</dbReference>
<dbReference type="EMBL" id="JACGWZ010000007">
    <property type="protein sequence ID" value="MBA8827076.1"/>
    <property type="molecule type" value="Genomic_DNA"/>
</dbReference>
<comment type="caution">
    <text evidence="6">The sequence shown here is derived from an EMBL/GenBank/DDBJ whole genome shotgun (WGS) entry which is preliminary data.</text>
</comment>
<dbReference type="SUPFAM" id="SSF52172">
    <property type="entry name" value="CheY-like"/>
    <property type="match status" value="1"/>
</dbReference>
<dbReference type="PROSITE" id="PS50921">
    <property type="entry name" value="ANTAR"/>
    <property type="match status" value="1"/>
</dbReference>
<protein>
    <submittedName>
        <fullName evidence="6">Transcriptional regulator with GAF, ATPase, and Fis domain</fullName>
    </submittedName>
</protein>